<dbReference type="InterPro" id="IPR014756">
    <property type="entry name" value="Ig_E-set"/>
</dbReference>
<dbReference type="PANTHER" id="PTHR11188:SF48">
    <property type="entry name" value="ARRESTIN DOMAIN-CONTAINING PROTEIN 2"/>
    <property type="match status" value="1"/>
</dbReference>
<organism evidence="3 4">
    <name type="scientific">Atractosteus spatula</name>
    <name type="common">Alligator gar</name>
    <name type="synonym">Lepisosteus spatula</name>
    <dbReference type="NCBI Taxonomy" id="7917"/>
    <lineage>
        <taxon>Eukaryota</taxon>
        <taxon>Metazoa</taxon>
        <taxon>Chordata</taxon>
        <taxon>Craniata</taxon>
        <taxon>Vertebrata</taxon>
        <taxon>Euteleostomi</taxon>
        <taxon>Actinopterygii</taxon>
        <taxon>Neopterygii</taxon>
        <taxon>Holostei</taxon>
        <taxon>Semionotiformes</taxon>
        <taxon>Lepisosteidae</taxon>
        <taxon>Atractosteus</taxon>
    </lineage>
</organism>
<name>A0A8J7T8Y0_ATRSP</name>
<dbReference type="GO" id="GO:0015031">
    <property type="term" value="P:protein transport"/>
    <property type="evidence" value="ECO:0007669"/>
    <property type="project" value="TreeGrafter"/>
</dbReference>
<proteinExistence type="inferred from homology"/>
<dbReference type="GO" id="GO:0005737">
    <property type="term" value="C:cytoplasm"/>
    <property type="evidence" value="ECO:0007669"/>
    <property type="project" value="TreeGrafter"/>
</dbReference>
<feature type="non-terminal residue" evidence="3">
    <location>
        <position position="1"/>
    </location>
</feature>
<dbReference type="SMART" id="SM01017">
    <property type="entry name" value="Arrestin_C"/>
    <property type="match status" value="1"/>
</dbReference>
<dbReference type="GO" id="GO:0005886">
    <property type="term" value="C:plasma membrane"/>
    <property type="evidence" value="ECO:0007669"/>
    <property type="project" value="TreeGrafter"/>
</dbReference>
<dbReference type="SUPFAM" id="SSF81296">
    <property type="entry name" value="E set domains"/>
    <property type="match status" value="2"/>
</dbReference>
<evidence type="ECO:0000259" key="2">
    <source>
        <dbReference type="SMART" id="SM01017"/>
    </source>
</evidence>
<sequence>MIFDKVKTFDIAFDSPEVDCPPVFSSGDVVSGKAVLELAGETKVDSIKLHAEGFAKVHWTESRSAGSSTAYTQNYSDEVEYLNRREVLLQADHGDLTVLPAGRHEFPFSFQLPEETLVTSFEGKHGSIRYWVKVKLHRPWATVKKIKKEFTVIEPIDINTPSLLAPQAGTKDKLAKVWYHNFGQVSLTAKIDRKGYTPGEVIPIFAEFDNATSRSVVPRAYITQTQTFIARGTMKQKKSIVATLTGDVVGARKRETWHGRAIKIPPVGPSILQCRIIKVEYMLRVCVDVPGTSKLSLELPLVMGTIPLHPFGSRTSSVSSQYSVNLEWLRMAIPEQPEPPPDYNTIVSEEEAEQNMTPPPVEDDFTGILERPFFAYVQEFRFRPPPVYSEIDPNPQPYNMRRRCMTY</sequence>
<accession>A0A8J7T8Y0</accession>
<dbReference type="FunFam" id="2.60.40.640:FF:000007">
    <property type="entry name" value="Arrestin domain-containing protein 3 mRNA"/>
    <property type="match status" value="1"/>
</dbReference>
<dbReference type="InterPro" id="IPR014752">
    <property type="entry name" value="Arrestin-like_C"/>
</dbReference>
<keyword evidence="4" id="KW-1185">Reference proteome</keyword>
<dbReference type="InterPro" id="IPR011021">
    <property type="entry name" value="Arrestin-like_N"/>
</dbReference>
<dbReference type="EMBL" id="JAAWVO010016684">
    <property type="protein sequence ID" value="MBN3314689.1"/>
    <property type="molecule type" value="Genomic_DNA"/>
</dbReference>
<dbReference type="InterPro" id="IPR011022">
    <property type="entry name" value="Arrestin_C-like"/>
</dbReference>
<evidence type="ECO:0000313" key="4">
    <source>
        <dbReference type="Proteomes" id="UP000736164"/>
    </source>
</evidence>
<dbReference type="PANTHER" id="PTHR11188">
    <property type="entry name" value="ARRESTIN DOMAIN CONTAINING PROTEIN"/>
    <property type="match status" value="1"/>
</dbReference>
<protein>
    <submittedName>
        <fullName evidence="3">ARRD2 protein</fullName>
    </submittedName>
</protein>
<dbReference type="Pfam" id="PF00339">
    <property type="entry name" value="Arrestin_N"/>
    <property type="match status" value="1"/>
</dbReference>
<reference evidence="3" key="1">
    <citation type="journal article" date="2021" name="Cell">
        <title>Tracing the genetic footprints of vertebrate landing in non-teleost ray-finned fishes.</title>
        <authorList>
            <person name="Bi X."/>
            <person name="Wang K."/>
            <person name="Yang L."/>
            <person name="Pan H."/>
            <person name="Jiang H."/>
            <person name="Wei Q."/>
            <person name="Fang M."/>
            <person name="Yu H."/>
            <person name="Zhu C."/>
            <person name="Cai Y."/>
            <person name="He Y."/>
            <person name="Gan X."/>
            <person name="Zeng H."/>
            <person name="Yu D."/>
            <person name="Zhu Y."/>
            <person name="Jiang H."/>
            <person name="Qiu Q."/>
            <person name="Yang H."/>
            <person name="Zhang Y.E."/>
            <person name="Wang W."/>
            <person name="Zhu M."/>
            <person name="He S."/>
            <person name="Zhang G."/>
        </authorList>
    </citation>
    <scope>NUCLEOTIDE SEQUENCE</scope>
    <source>
        <strain evidence="3">Allg_001</strain>
    </source>
</reference>
<gene>
    <name evidence="3" type="primary">Arrdc2</name>
    <name evidence="3" type="ORF">GTO95_0012509</name>
</gene>
<dbReference type="InterPro" id="IPR050357">
    <property type="entry name" value="Arrestin_domain-protein"/>
</dbReference>
<comment type="similarity">
    <text evidence="1">Belongs to the arrestin family.</text>
</comment>
<feature type="non-terminal residue" evidence="3">
    <location>
        <position position="407"/>
    </location>
</feature>
<feature type="domain" description="Arrestin C-terminal-like" evidence="2">
    <location>
        <begin position="181"/>
        <end position="308"/>
    </location>
</feature>
<dbReference type="Gene3D" id="2.60.40.640">
    <property type="match status" value="2"/>
</dbReference>
<dbReference type="GO" id="GO:0007399">
    <property type="term" value="P:nervous system development"/>
    <property type="evidence" value="ECO:0007669"/>
    <property type="project" value="UniProtKB-ARBA"/>
</dbReference>
<dbReference type="AlphaFoldDB" id="A0A8J7T8Y0"/>
<dbReference type="Proteomes" id="UP000736164">
    <property type="component" value="Unassembled WGS sequence"/>
</dbReference>
<comment type="caution">
    <text evidence="3">The sequence shown here is derived from an EMBL/GenBank/DDBJ whole genome shotgun (WGS) entry which is preliminary data.</text>
</comment>
<evidence type="ECO:0000256" key="1">
    <source>
        <dbReference type="ARBA" id="ARBA00005298"/>
    </source>
</evidence>
<evidence type="ECO:0000313" key="3">
    <source>
        <dbReference type="EMBL" id="MBN3314689.1"/>
    </source>
</evidence>
<dbReference type="Pfam" id="PF02752">
    <property type="entry name" value="Arrestin_C"/>
    <property type="match status" value="1"/>
</dbReference>